<proteinExistence type="predicted"/>
<organism evidence="3 4">
    <name type="scientific">Agromyces agglutinans</name>
    <dbReference type="NCBI Taxonomy" id="2662258"/>
    <lineage>
        <taxon>Bacteria</taxon>
        <taxon>Bacillati</taxon>
        <taxon>Actinomycetota</taxon>
        <taxon>Actinomycetes</taxon>
        <taxon>Micrococcales</taxon>
        <taxon>Microbacteriaceae</taxon>
        <taxon>Agromyces</taxon>
    </lineage>
</organism>
<evidence type="ECO:0000313" key="4">
    <source>
        <dbReference type="Proteomes" id="UP000431080"/>
    </source>
</evidence>
<keyword evidence="1 3" id="KW-0413">Isomerase</keyword>
<dbReference type="InterPro" id="IPR011051">
    <property type="entry name" value="RmlC_Cupin_sf"/>
</dbReference>
<dbReference type="PANTHER" id="PTHR39193:SF1">
    <property type="entry name" value="5-DEOXY-GLUCURONATE ISOMERASE"/>
    <property type="match status" value="1"/>
</dbReference>
<evidence type="ECO:0000313" key="3">
    <source>
        <dbReference type="EMBL" id="MRG59883.1"/>
    </source>
</evidence>
<dbReference type="SUPFAM" id="SSF51182">
    <property type="entry name" value="RmlC-like cupins"/>
    <property type="match status" value="1"/>
</dbReference>
<dbReference type="InterPro" id="IPR021120">
    <property type="entry name" value="KduI/IolB_isomerase"/>
</dbReference>
<dbReference type="PANTHER" id="PTHR39193">
    <property type="entry name" value="5-DEOXY-GLUCURONATE ISOMERASE"/>
    <property type="match status" value="1"/>
</dbReference>
<dbReference type="GO" id="GO:0008880">
    <property type="term" value="F:glucuronate isomerase activity"/>
    <property type="evidence" value="ECO:0007669"/>
    <property type="project" value="InterPro"/>
</dbReference>
<dbReference type="InterPro" id="IPR014710">
    <property type="entry name" value="RmlC-like_jellyroll"/>
</dbReference>
<gene>
    <name evidence="3" type="primary">iolB</name>
    <name evidence="3" type="ORF">GE115_08375</name>
</gene>
<dbReference type="Pfam" id="PF04962">
    <property type="entry name" value="KduI"/>
    <property type="match status" value="1"/>
</dbReference>
<accession>A0A6I2FD56</accession>
<dbReference type="AlphaFoldDB" id="A0A6I2FD56"/>
<evidence type="ECO:0000256" key="1">
    <source>
        <dbReference type="ARBA" id="ARBA00023235"/>
    </source>
</evidence>
<dbReference type="Proteomes" id="UP000431080">
    <property type="component" value="Unassembled WGS sequence"/>
</dbReference>
<keyword evidence="4" id="KW-1185">Reference proteome</keyword>
<evidence type="ECO:0000256" key="2">
    <source>
        <dbReference type="SAM" id="MobiDB-lite"/>
    </source>
</evidence>
<name>A0A6I2FD56_9MICO</name>
<feature type="region of interest" description="Disordered" evidence="2">
    <location>
        <begin position="1"/>
        <end position="29"/>
    </location>
</feature>
<dbReference type="EC" id="5.3.1.30" evidence="3"/>
<reference evidence="3 4" key="1">
    <citation type="submission" date="2019-10" db="EMBL/GenBank/DDBJ databases">
        <authorList>
            <person name="Nie G."/>
            <person name="Ming H."/>
            <person name="Yi B."/>
        </authorList>
    </citation>
    <scope>NUCLEOTIDE SEQUENCE [LARGE SCALE GENOMIC DNA]</scope>
    <source>
        <strain evidence="3 4">CFH 90414</strain>
    </source>
</reference>
<dbReference type="Gene3D" id="2.60.120.10">
    <property type="entry name" value="Jelly Rolls"/>
    <property type="match status" value="2"/>
</dbReference>
<comment type="caution">
    <text evidence="3">The sequence shown here is derived from an EMBL/GenBank/DDBJ whole genome shotgun (WGS) entry which is preliminary data.</text>
</comment>
<protein>
    <submittedName>
        <fullName evidence="3">5-deoxy-glucuronate isomerase</fullName>
        <ecNumber evidence="3">5.3.1.30</ecNumber>
    </submittedName>
</protein>
<sequence>MTTTEASAPIHPRSDSSDPRGVTVTDDGSRRWFRPDGTLADGEWRTVVDTRIEGWAYTGLRVGDLGEDTAGPPALHLESADVERLVVPLHGTFRIEVDGADGPADVRLDGRPSFFDGPTDTCYLPPRSSARITGTGRVAVAEASATTRRAVRHLPAAAAPVELRGRGQSSRQVHDLGTPAVLEADRLIVCEVLTPAGNWSSYPPHKHDEHLPGAESRLEEIYYFEVRPVDGGERADAYALFSASSSPATTIELDERVRSGDVVLVPGGFHGPAAAAPGYDLYYLNVMAGPGDRVWEITDHPDHAWVRQTWAEEPADPRLPFGAVRHATDDQDGALG</sequence>
<dbReference type="InterPro" id="IPR024203">
    <property type="entry name" value="Deoxy-glucuronate_isom_IolB"/>
</dbReference>
<dbReference type="NCBIfam" id="TIGR04378">
    <property type="entry name" value="myo_inos_iolB"/>
    <property type="match status" value="1"/>
</dbReference>
<dbReference type="EMBL" id="WJIF01000003">
    <property type="protein sequence ID" value="MRG59883.1"/>
    <property type="molecule type" value="Genomic_DNA"/>
</dbReference>
<feature type="region of interest" description="Disordered" evidence="2">
    <location>
        <begin position="317"/>
        <end position="336"/>
    </location>
</feature>
<dbReference type="GO" id="GO:0102482">
    <property type="term" value="F:5-deoxy-D-glucuronate isomerase activity"/>
    <property type="evidence" value="ECO:0007669"/>
    <property type="project" value="UniProtKB-EC"/>
</dbReference>
<dbReference type="GO" id="GO:0019310">
    <property type="term" value="P:inositol catabolic process"/>
    <property type="evidence" value="ECO:0007669"/>
    <property type="project" value="InterPro"/>
</dbReference>